<dbReference type="GO" id="GO:0016740">
    <property type="term" value="F:transferase activity"/>
    <property type="evidence" value="ECO:0007669"/>
    <property type="project" value="UniProtKB-KW"/>
</dbReference>
<organism evidence="1 2">
    <name type="scientific">Kyrpidia spormannii</name>
    <dbReference type="NCBI Taxonomy" id="2055160"/>
    <lineage>
        <taxon>Bacteria</taxon>
        <taxon>Bacillati</taxon>
        <taxon>Bacillota</taxon>
        <taxon>Bacilli</taxon>
        <taxon>Bacillales</taxon>
        <taxon>Alicyclobacillaceae</taxon>
        <taxon>Kyrpidia</taxon>
    </lineage>
</organism>
<dbReference type="AlphaFoldDB" id="A0A2K8N6Z6"/>
<dbReference type="OrthoDB" id="9795873at2"/>
<evidence type="ECO:0000313" key="2">
    <source>
        <dbReference type="Proteomes" id="UP000231932"/>
    </source>
</evidence>
<dbReference type="EMBL" id="CP024955">
    <property type="protein sequence ID" value="ATY84370.1"/>
    <property type="molecule type" value="Genomic_DNA"/>
</dbReference>
<sequence length="364" mass="39697">MNEPLAVEMRLDHMERMTDSTGMIQHAVGPVPDFATGYTSDDNARALIAALGLQSLPECRPWSARLARLADRYLAFLVYAQRPDGRFRNFVGYDRRFLEELGSEDSFGRALWALGETMRTQPNSYYGRVAAAAFERAVPHATGLSFVRAQAFALLGLCAAWEREERRVALEPLIGELVEGLVAAYHRHSGPGWPWFDEALTYSNGVLPAALLRGAVVTGSKEARRIAEEAMDFLTESLIIDGVLQIVGNHGWFPKGGRPALYDQQPVDAGAMVLAYATFWSVLGRPADREAARISFSWFTGRNVEGISLYDPDTGGCKDGLLAGGVNLNQGAESVVAYLLSAYALVKTGLALPSLPEEEVRAVG</sequence>
<dbReference type="GO" id="GO:0005975">
    <property type="term" value="P:carbohydrate metabolic process"/>
    <property type="evidence" value="ECO:0007669"/>
    <property type="project" value="InterPro"/>
</dbReference>
<evidence type="ECO:0000313" key="1">
    <source>
        <dbReference type="EMBL" id="ATY84370.1"/>
    </source>
</evidence>
<dbReference type="Proteomes" id="UP000231932">
    <property type="component" value="Chromosome"/>
</dbReference>
<dbReference type="SUPFAM" id="SSF48239">
    <property type="entry name" value="Terpenoid cyclases/Protein prenyltransferases"/>
    <property type="match status" value="1"/>
</dbReference>
<keyword evidence="1" id="KW-0808">Transferase</keyword>
<dbReference type="RefSeq" id="WP_100667194.1">
    <property type="nucleotide sequence ID" value="NZ_CP024955.1"/>
</dbReference>
<keyword evidence="2" id="KW-1185">Reference proteome</keyword>
<gene>
    <name evidence="1" type="ORF">CVV65_04900</name>
</gene>
<dbReference type="InterPro" id="IPR008930">
    <property type="entry name" value="Terpenoid_cyclase/PrenylTrfase"/>
</dbReference>
<dbReference type="InterPro" id="IPR008928">
    <property type="entry name" value="6-hairpin_glycosidase_sf"/>
</dbReference>
<dbReference type="SUPFAM" id="SSF48208">
    <property type="entry name" value="Six-hairpin glycosidases"/>
    <property type="match status" value="1"/>
</dbReference>
<reference evidence="2" key="1">
    <citation type="submission" date="2017-11" db="EMBL/GenBank/DDBJ databases">
        <title>Complete Genome Sequence of Kyrpidia sp. Strain EA-1, a thermophilic, hydrogen-oxidizing Bacterium, isolated from the Azores.</title>
        <authorList>
            <person name="Reiner J.E."/>
            <person name="Lapp C.J."/>
            <person name="Bunk B."/>
            <person name="Gescher J."/>
        </authorList>
    </citation>
    <scope>NUCLEOTIDE SEQUENCE [LARGE SCALE GENOMIC DNA]</scope>
    <source>
        <strain evidence="2">EA-1</strain>
    </source>
</reference>
<dbReference type="KEGG" id="kyr:CVV65_04900"/>
<protein>
    <submittedName>
        <fullName evidence="1">Glycosyltransferase</fullName>
    </submittedName>
</protein>
<name>A0A2K8N6Z6_9BACL</name>
<proteinExistence type="predicted"/>
<accession>A0A2K8N6Z6</accession>